<accession>A0A4V2KTA8</accession>
<keyword evidence="4 6" id="KW-1133">Transmembrane helix</keyword>
<evidence type="ECO:0000259" key="7">
    <source>
        <dbReference type="PROSITE" id="PS50893"/>
    </source>
</evidence>
<dbReference type="InterPro" id="IPR050835">
    <property type="entry name" value="ABC_transporter_sub-D"/>
</dbReference>
<dbReference type="GO" id="GO:0005886">
    <property type="term" value="C:plasma membrane"/>
    <property type="evidence" value="ECO:0007669"/>
    <property type="project" value="UniProtKB-SubCell"/>
</dbReference>
<dbReference type="PROSITE" id="PS50929">
    <property type="entry name" value="ABC_TM1F"/>
    <property type="match status" value="1"/>
</dbReference>
<feature type="transmembrane region" description="Helical" evidence="6">
    <location>
        <begin position="199"/>
        <end position="219"/>
    </location>
</feature>
<dbReference type="InterPro" id="IPR036640">
    <property type="entry name" value="ABC1_TM_sf"/>
</dbReference>
<dbReference type="InterPro" id="IPR027417">
    <property type="entry name" value="P-loop_NTPase"/>
</dbReference>
<evidence type="ECO:0000313" key="10">
    <source>
        <dbReference type="Proteomes" id="UP000292781"/>
    </source>
</evidence>
<dbReference type="GO" id="GO:0140359">
    <property type="term" value="F:ABC-type transporter activity"/>
    <property type="evidence" value="ECO:0007669"/>
    <property type="project" value="InterPro"/>
</dbReference>
<feature type="transmembrane region" description="Helical" evidence="6">
    <location>
        <begin position="160"/>
        <end position="179"/>
    </location>
</feature>
<dbReference type="GO" id="GO:0016887">
    <property type="term" value="F:ATP hydrolysis activity"/>
    <property type="evidence" value="ECO:0007669"/>
    <property type="project" value="InterPro"/>
</dbReference>
<dbReference type="Gene3D" id="3.40.50.300">
    <property type="entry name" value="P-loop containing nucleotide triphosphate hydrolases"/>
    <property type="match status" value="1"/>
</dbReference>
<comment type="caution">
    <text evidence="9">The sequence shown here is derived from an EMBL/GenBank/DDBJ whole genome shotgun (WGS) entry which is preliminary data.</text>
</comment>
<dbReference type="Gene3D" id="1.20.1560.10">
    <property type="entry name" value="ABC transporter type 1, transmembrane domain"/>
    <property type="match status" value="1"/>
</dbReference>
<evidence type="ECO:0000256" key="4">
    <source>
        <dbReference type="ARBA" id="ARBA00022989"/>
    </source>
</evidence>
<keyword evidence="2" id="KW-0813">Transport</keyword>
<feature type="transmembrane region" description="Helical" evidence="6">
    <location>
        <begin position="39"/>
        <end position="59"/>
    </location>
</feature>
<evidence type="ECO:0000256" key="6">
    <source>
        <dbReference type="SAM" id="Phobius"/>
    </source>
</evidence>
<feature type="transmembrane region" description="Helical" evidence="6">
    <location>
        <begin position="79"/>
        <end position="103"/>
    </location>
</feature>
<proteinExistence type="predicted"/>
<dbReference type="InterPro" id="IPR011527">
    <property type="entry name" value="ABC1_TM_dom"/>
</dbReference>
<evidence type="ECO:0000256" key="2">
    <source>
        <dbReference type="ARBA" id="ARBA00022448"/>
    </source>
</evidence>
<keyword evidence="10" id="KW-1185">Reference proteome</keyword>
<feature type="domain" description="ABC transporter" evidence="7">
    <location>
        <begin position="382"/>
        <end position="585"/>
    </location>
</feature>
<name>A0A4V2KTA8_9HYPH</name>
<comment type="subcellular location">
    <subcellularLocation>
        <location evidence="1">Cell membrane</location>
        <topology evidence="1">Multi-pass membrane protein</topology>
    </subcellularLocation>
</comment>
<dbReference type="OrthoDB" id="9810134at2"/>
<dbReference type="PANTHER" id="PTHR11384">
    <property type="entry name" value="ATP-BINDING CASSETTE, SUB-FAMILY D MEMBER"/>
    <property type="match status" value="1"/>
</dbReference>
<evidence type="ECO:0000259" key="8">
    <source>
        <dbReference type="PROSITE" id="PS50929"/>
    </source>
</evidence>
<dbReference type="PROSITE" id="PS50893">
    <property type="entry name" value="ABC_TRANSPORTER_2"/>
    <property type="match status" value="1"/>
</dbReference>
<reference evidence="9 10" key="1">
    <citation type="submission" date="2019-02" db="EMBL/GenBank/DDBJ databases">
        <title>Siculibacillus lacustris gen. nov., sp. nov., a new rosette-forming bacterium isolated from a freshwater crater lake (Lake St. Ana, Romania).</title>
        <authorList>
            <person name="Felfoldi T."/>
            <person name="Marton Z."/>
            <person name="Szabo A."/>
            <person name="Mentes A."/>
            <person name="Boka K."/>
            <person name="Marialigeti K."/>
            <person name="Mathe I."/>
            <person name="Koncz M."/>
            <person name="Schumann P."/>
            <person name="Toth E."/>
        </authorList>
    </citation>
    <scope>NUCLEOTIDE SEQUENCE [LARGE SCALE GENOMIC DNA]</scope>
    <source>
        <strain evidence="9 10">SA-279</strain>
    </source>
</reference>
<dbReference type="AlphaFoldDB" id="A0A4V2KTA8"/>
<keyword evidence="5 6" id="KW-0472">Membrane</keyword>
<keyword evidence="9" id="KW-0067">ATP-binding</keyword>
<evidence type="ECO:0000313" key="9">
    <source>
        <dbReference type="EMBL" id="TBW36466.1"/>
    </source>
</evidence>
<evidence type="ECO:0000256" key="1">
    <source>
        <dbReference type="ARBA" id="ARBA00004651"/>
    </source>
</evidence>
<feature type="transmembrane region" description="Helical" evidence="6">
    <location>
        <begin position="284"/>
        <end position="301"/>
    </location>
</feature>
<dbReference type="GO" id="GO:0005524">
    <property type="term" value="F:ATP binding"/>
    <property type="evidence" value="ECO:0007669"/>
    <property type="project" value="UniProtKB-KW"/>
</dbReference>
<evidence type="ECO:0000256" key="5">
    <source>
        <dbReference type="ARBA" id="ARBA00023136"/>
    </source>
</evidence>
<organism evidence="9 10">
    <name type="scientific">Siculibacillus lacustris</name>
    <dbReference type="NCBI Taxonomy" id="1549641"/>
    <lineage>
        <taxon>Bacteria</taxon>
        <taxon>Pseudomonadati</taxon>
        <taxon>Pseudomonadota</taxon>
        <taxon>Alphaproteobacteria</taxon>
        <taxon>Hyphomicrobiales</taxon>
        <taxon>Ancalomicrobiaceae</taxon>
        <taxon>Siculibacillus</taxon>
    </lineage>
</organism>
<dbReference type="EMBL" id="SJFN01000020">
    <property type="protein sequence ID" value="TBW36466.1"/>
    <property type="molecule type" value="Genomic_DNA"/>
</dbReference>
<dbReference type="Proteomes" id="UP000292781">
    <property type="component" value="Unassembled WGS sequence"/>
</dbReference>
<sequence length="586" mass="64502">MVDTSSSASPSAAISPPGTFVHVRRVLARMRGSPERRRLFWLVLGLMTVIVSFIGGQIWLNEWQGAFYDALEKRDRPAFVAQAFEFLKIAGTLLTLVVAQTWFTEMIKIRLRAWVTEDLLDDWLEEKRAYLLTFAGEAGANPDQRIHEDSRHLAELTADLGASLFSASLMLFSFVGVLWVLSEQVRFSIGGHLVSIPGYMVWCAVGFALTGSALTWRVGRPMIDDNAARYAREAELRFALVRIGESAEGITLYGGEADERRSVAGLFDAVLVAMRVLAEDLARLTWVTSGYGWLALVVPVLVASPGYFSGAMSLGGLMMVVNAFNQVQSSLRWFVDNFPRIADWRATLRRVEGLHDVLTALDHGEGGIGPHIDCREDADDGFRFEGFELAMPDGRARFATDAVAIVPGERVRIVGEAAVGKTLLFHALAGLWTRGRGIVHRPPPERVMFLPERPYFPLGSLAEAIAYPDQAERFEASAIRAALDSVGLGKLGDDIALVDRWDRRLSLDEQQCLAFGRAVLHRRPWVVMDGATSALDATQHRRMLEALGSLAGVSVISLTREDDGDPWFTRVIGLNRVSDSAVTGTG</sequence>
<evidence type="ECO:0000256" key="3">
    <source>
        <dbReference type="ARBA" id="ARBA00022692"/>
    </source>
</evidence>
<gene>
    <name evidence="9" type="ORF">EYW49_14100</name>
</gene>
<keyword evidence="3 6" id="KW-0812">Transmembrane</keyword>
<dbReference type="SUPFAM" id="SSF52540">
    <property type="entry name" value="P-loop containing nucleoside triphosphate hydrolases"/>
    <property type="match status" value="1"/>
</dbReference>
<keyword evidence="9" id="KW-0547">Nucleotide-binding</keyword>
<feature type="domain" description="ABC transmembrane type-1" evidence="8">
    <location>
        <begin position="144"/>
        <end position="343"/>
    </location>
</feature>
<dbReference type="SUPFAM" id="SSF90123">
    <property type="entry name" value="ABC transporter transmembrane region"/>
    <property type="match status" value="1"/>
</dbReference>
<dbReference type="PANTHER" id="PTHR11384:SF59">
    <property type="entry name" value="LYSOSOMAL COBALAMIN TRANSPORTER ABCD4"/>
    <property type="match status" value="1"/>
</dbReference>
<protein>
    <submittedName>
        <fullName evidence="9">ABC transporter ATP-binding protein/permease</fullName>
    </submittedName>
</protein>
<dbReference type="InterPro" id="IPR003439">
    <property type="entry name" value="ABC_transporter-like_ATP-bd"/>
</dbReference>
<dbReference type="Pfam" id="PF06472">
    <property type="entry name" value="ABC_membrane_2"/>
    <property type="match status" value="1"/>
</dbReference>
<dbReference type="Pfam" id="PF00005">
    <property type="entry name" value="ABC_tran"/>
    <property type="match status" value="1"/>
</dbReference>